<name>A0A250IKY3_9BACT</name>
<evidence type="ECO:0008006" key="3">
    <source>
        <dbReference type="Google" id="ProtNLM"/>
    </source>
</evidence>
<dbReference type="Pfam" id="PF13146">
    <property type="entry name" value="TRL"/>
    <property type="match status" value="1"/>
</dbReference>
<evidence type="ECO:0000313" key="1">
    <source>
        <dbReference type="EMBL" id="ATB31892.1"/>
    </source>
</evidence>
<keyword evidence="2" id="KW-1185">Reference proteome</keyword>
<dbReference type="InterPro" id="IPR025113">
    <property type="entry name" value="TRL-like"/>
</dbReference>
<dbReference type="Proteomes" id="UP000217289">
    <property type="component" value="Chromosome"/>
</dbReference>
<organism evidence="1 2">
    <name type="scientific">Melittangium boletus DSM 14713</name>
    <dbReference type="NCBI Taxonomy" id="1294270"/>
    <lineage>
        <taxon>Bacteria</taxon>
        <taxon>Pseudomonadati</taxon>
        <taxon>Myxococcota</taxon>
        <taxon>Myxococcia</taxon>
        <taxon>Myxococcales</taxon>
        <taxon>Cystobacterineae</taxon>
        <taxon>Archangiaceae</taxon>
        <taxon>Melittangium</taxon>
    </lineage>
</organism>
<dbReference type="AlphaFoldDB" id="A0A250IKY3"/>
<reference evidence="1 2" key="1">
    <citation type="submission" date="2017-06" db="EMBL/GenBank/DDBJ databases">
        <authorList>
            <person name="Kim H.J."/>
            <person name="Triplett B.A."/>
        </authorList>
    </citation>
    <scope>NUCLEOTIDE SEQUENCE [LARGE SCALE GENOMIC DNA]</scope>
    <source>
        <strain evidence="1 2">DSM 14713</strain>
    </source>
</reference>
<protein>
    <recommendedName>
        <fullName evidence="3">TRL-like family protein</fullName>
    </recommendedName>
</protein>
<dbReference type="RefSeq" id="WP_095980165.1">
    <property type="nucleotide sequence ID" value="NZ_CP022163.1"/>
</dbReference>
<dbReference type="OrthoDB" id="5520826at2"/>
<dbReference type="PROSITE" id="PS51257">
    <property type="entry name" value="PROKAR_LIPOPROTEIN"/>
    <property type="match status" value="1"/>
</dbReference>
<evidence type="ECO:0000313" key="2">
    <source>
        <dbReference type="Proteomes" id="UP000217289"/>
    </source>
</evidence>
<dbReference type="KEGG" id="mbd:MEBOL_005364"/>
<accession>A0A250IKY3</accession>
<sequence length="114" mass="11759">MLLPRKSATTAMLSLSLLSLTGCAGIAFTGRPIIGATSLYADTSASEFINEQTKLGSKSGEGCATSILGLIATGDASAAAAARKASISRITHIDHKFENIIGIYAKYCVVVYGD</sequence>
<dbReference type="EMBL" id="CP022163">
    <property type="protein sequence ID" value="ATB31892.1"/>
    <property type="molecule type" value="Genomic_DNA"/>
</dbReference>
<proteinExistence type="predicted"/>
<gene>
    <name evidence="1" type="ORF">MEBOL_005364</name>
</gene>